<dbReference type="EMBL" id="CP001056">
    <property type="protein sequence ID" value="ACD25148.1"/>
    <property type="molecule type" value="Genomic_DNA"/>
</dbReference>
<evidence type="ECO:0000256" key="1">
    <source>
        <dbReference type="SAM" id="Phobius"/>
    </source>
</evidence>
<feature type="transmembrane region" description="Helical" evidence="1">
    <location>
        <begin position="37"/>
        <end position="55"/>
    </location>
</feature>
<organism evidence="2">
    <name type="scientific">Clostridium botulinum (strain Eklund 17B / Type B)</name>
    <dbReference type="NCBI Taxonomy" id="935198"/>
    <lineage>
        <taxon>Bacteria</taxon>
        <taxon>Bacillati</taxon>
        <taxon>Bacillota</taxon>
        <taxon>Clostridia</taxon>
        <taxon>Eubacteriales</taxon>
        <taxon>Clostridiaceae</taxon>
        <taxon>Clostridium</taxon>
    </lineage>
</organism>
<accession>B2TMX2</accession>
<protein>
    <submittedName>
        <fullName evidence="2">Uncharacterized protein</fullName>
    </submittedName>
</protein>
<evidence type="ECO:0000313" key="2">
    <source>
        <dbReference type="EMBL" id="ACD25148.1"/>
    </source>
</evidence>
<proteinExistence type="predicted"/>
<keyword evidence="1" id="KW-0472">Membrane</keyword>
<feature type="transmembrane region" description="Helical" evidence="1">
    <location>
        <begin position="6"/>
        <end position="25"/>
    </location>
</feature>
<reference evidence="2" key="1">
    <citation type="submission" date="2009-06" db="EMBL/GenBank/DDBJ databases">
        <authorList>
            <consortium name="US DOE Joint Genome Institute (JGI-PGF)"/>
            <person name="Lucas S."/>
            <person name="Copeland A."/>
            <person name="Lapidus A."/>
            <person name="Glavina del Rio T."/>
            <person name="Dalin E."/>
            <person name="Tice H."/>
            <person name="Bruce D."/>
            <person name="Goodwin L."/>
            <person name="Pitluck S."/>
            <person name="Kyrpides N."/>
            <person name="Mavromatis K."/>
            <person name="Ivanova N."/>
            <person name="Saunders E."/>
            <person name="Brettin T."/>
            <person name="Detter J.C."/>
            <person name="Han C."/>
            <person name="Larimer F."/>
            <person name="Land M."/>
            <person name="Hauser L."/>
            <person name="Markowitz V."/>
            <person name="Cheng J.-F."/>
            <person name="Hugenholtz P."/>
            <person name="Woyke T."/>
            <person name="Wu D."/>
            <person name="Gronow S."/>
            <person name="Klenk H.-P."/>
            <person name="Eisen J.A."/>
        </authorList>
    </citation>
    <scope>NUCLEOTIDE SEQUENCE</scope>
    <source>
        <strain evidence="2">Eklund 17B</strain>
    </source>
</reference>
<dbReference type="HOGENOM" id="CLU_3005970_0_0_9"/>
<keyword evidence="1" id="KW-1133">Transmembrane helix</keyword>
<dbReference type="KEGG" id="cbk:CLL_A1926"/>
<keyword evidence="1" id="KW-0812">Transmembrane</keyword>
<reference evidence="2" key="2">
    <citation type="submission" date="2009-08" db="EMBL/GenBank/DDBJ databases">
        <authorList>
            <person name="Shrivastava S."/>
            <person name="Brinkac L.M."/>
            <person name="Dodson R.J."/>
            <person name="Harkins D.M."/>
            <person name="Durkin A.S."/>
            <person name="Sutton G."/>
        </authorList>
    </citation>
    <scope>NUCLEOTIDE SEQUENCE</scope>
    <source>
        <strain evidence="2">Eklund 17B</strain>
    </source>
</reference>
<name>B2TMX2_CLOBB</name>
<gene>
    <name evidence="2" type="ordered locus">CLL_A1926</name>
</gene>
<sequence>MITVMAWIVLIINVLSGILNFICTFKDKTVSDRVTSFASAAINLMASYLAYYVLFI</sequence>
<dbReference type="AlphaFoldDB" id="B2TMX2"/>